<dbReference type="Gene3D" id="3.30.50.10">
    <property type="entry name" value="Erythroid Transcription Factor GATA-1, subunit A"/>
    <property type="match status" value="1"/>
</dbReference>
<dbReference type="GO" id="GO:0000978">
    <property type="term" value="F:RNA polymerase II cis-regulatory region sequence-specific DNA binding"/>
    <property type="evidence" value="ECO:0007669"/>
    <property type="project" value="InterPro"/>
</dbReference>
<evidence type="ECO:0000256" key="12">
    <source>
        <dbReference type="SAM" id="MobiDB-lite"/>
    </source>
</evidence>
<dbReference type="PRINTS" id="PR00047">
    <property type="entry name" value="STROIDFINGER"/>
</dbReference>
<dbReference type="PROSITE" id="PS00031">
    <property type="entry name" value="NUCLEAR_REC_DBD_1"/>
    <property type="match status" value="1"/>
</dbReference>
<evidence type="ECO:0000256" key="11">
    <source>
        <dbReference type="RuleBase" id="RU004334"/>
    </source>
</evidence>
<dbReference type="CDD" id="cd06931">
    <property type="entry name" value="NR_LBD_HNF4_like"/>
    <property type="match status" value="1"/>
</dbReference>
<evidence type="ECO:0000259" key="14">
    <source>
        <dbReference type="PROSITE" id="PS51843"/>
    </source>
</evidence>
<dbReference type="InterPro" id="IPR013088">
    <property type="entry name" value="Znf_NHR/GATA"/>
</dbReference>
<dbReference type="GO" id="GO:0003707">
    <property type="term" value="F:nuclear steroid receptor activity"/>
    <property type="evidence" value="ECO:0007669"/>
    <property type="project" value="InterPro"/>
</dbReference>
<evidence type="ECO:0000256" key="7">
    <source>
        <dbReference type="ARBA" id="ARBA00023125"/>
    </source>
</evidence>
<reference evidence="15" key="1">
    <citation type="submission" date="2020-11" db="EMBL/GenBank/DDBJ databases">
        <authorList>
            <person name="Tran Van P."/>
        </authorList>
    </citation>
    <scope>NUCLEOTIDE SEQUENCE</scope>
</reference>
<keyword evidence="9 11" id="KW-0675">Receptor</keyword>
<dbReference type="InterPro" id="IPR000003">
    <property type="entry name" value="Retinoid-X_rcpt/HNF4"/>
</dbReference>
<keyword evidence="5 11" id="KW-0862">Zinc</keyword>
<protein>
    <recommendedName>
        <fullName evidence="17">Hepatocyte nuclear factor 4-gamma</fullName>
    </recommendedName>
</protein>
<proteinExistence type="inferred from homology"/>
<comment type="similarity">
    <text evidence="2">Belongs to the nuclear hormone receptor family. NR2 subfamily.</text>
</comment>
<dbReference type="PROSITE" id="PS51843">
    <property type="entry name" value="NR_LBD"/>
    <property type="match status" value="1"/>
</dbReference>
<dbReference type="AlphaFoldDB" id="A0A7R8XFS7"/>
<evidence type="ECO:0000256" key="5">
    <source>
        <dbReference type="ARBA" id="ARBA00022833"/>
    </source>
</evidence>
<gene>
    <name evidence="15" type="ORF">DSTB1V02_LOCUS5308</name>
</gene>
<keyword evidence="6 11" id="KW-0805">Transcription regulation</keyword>
<dbReference type="InterPro" id="IPR049635">
    <property type="entry name" value="HNF4_LBD"/>
</dbReference>
<feature type="compositionally biased region" description="Low complexity" evidence="12">
    <location>
        <begin position="24"/>
        <end position="54"/>
    </location>
</feature>
<dbReference type="Pfam" id="PF00105">
    <property type="entry name" value="zf-C4"/>
    <property type="match status" value="1"/>
</dbReference>
<comment type="subcellular location">
    <subcellularLocation>
        <location evidence="1 11">Nucleus</location>
    </subcellularLocation>
</comment>
<dbReference type="EMBL" id="CAJPEV010000853">
    <property type="protein sequence ID" value="CAG0889093.1"/>
    <property type="molecule type" value="Genomic_DNA"/>
</dbReference>
<dbReference type="InterPro" id="IPR001723">
    <property type="entry name" value="Nuclear_hrmn_rcpt"/>
</dbReference>
<evidence type="ECO:0000256" key="2">
    <source>
        <dbReference type="ARBA" id="ARBA00006421"/>
    </source>
</evidence>
<dbReference type="OrthoDB" id="8183030at2759"/>
<dbReference type="SUPFAM" id="SSF57716">
    <property type="entry name" value="Glucocorticoid receptor-like (DNA-binding domain)"/>
    <property type="match status" value="1"/>
</dbReference>
<evidence type="ECO:0000256" key="8">
    <source>
        <dbReference type="ARBA" id="ARBA00023163"/>
    </source>
</evidence>
<dbReference type="InterPro" id="IPR001628">
    <property type="entry name" value="Znf_hrmn_rcpt"/>
</dbReference>
<keyword evidence="16" id="KW-1185">Reference proteome</keyword>
<dbReference type="GO" id="GO:0005634">
    <property type="term" value="C:nucleus"/>
    <property type="evidence" value="ECO:0007669"/>
    <property type="project" value="UniProtKB-SubCell"/>
</dbReference>
<dbReference type="InterPro" id="IPR050274">
    <property type="entry name" value="Nuclear_hormone_rcpt_NR2"/>
</dbReference>
<evidence type="ECO:0008006" key="17">
    <source>
        <dbReference type="Google" id="ProtNLM"/>
    </source>
</evidence>
<dbReference type="FunFam" id="1.10.565.10:FF:000026">
    <property type="entry name" value="Hepatocyte nuclear factor 4"/>
    <property type="match status" value="1"/>
</dbReference>
<evidence type="ECO:0000256" key="3">
    <source>
        <dbReference type="ARBA" id="ARBA00022723"/>
    </source>
</evidence>
<evidence type="ECO:0000256" key="6">
    <source>
        <dbReference type="ARBA" id="ARBA00023015"/>
    </source>
</evidence>
<keyword evidence="8 11" id="KW-0804">Transcription</keyword>
<dbReference type="EMBL" id="LR900370">
    <property type="protein sequence ID" value="CAD7245435.1"/>
    <property type="molecule type" value="Genomic_DNA"/>
</dbReference>
<dbReference type="PRINTS" id="PR00398">
    <property type="entry name" value="STRDHORMONER"/>
</dbReference>
<evidence type="ECO:0000313" key="16">
    <source>
        <dbReference type="Proteomes" id="UP000677054"/>
    </source>
</evidence>
<dbReference type="InterPro" id="IPR049636">
    <property type="entry name" value="HNF4-like_DBD"/>
</dbReference>
<dbReference type="SMART" id="SM00399">
    <property type="entry name" value="ZnF_C4"/>
    <property type="match status" value="1"/>
</dbReference>
<evidence type="ECO:0000256" key="4">
    <source>
        <dbReference type="ARBA" id="ARBA00022771"/>
    </source>
</evidence>
<name>A0A7R8XFS7_9CRUS</name>
<feature type="domain" description="NR LBD" evidence="14">
    <location>
        <begin position="217"/>
        <end position="444"/>
    </location>
</feature>
<evidence type="ECO:0000256" key="10">
    <source>
        <dbReference type="ARBA" id="ARBA00023242"/>
    </source>
</evidence>
<keyword evidence="10 11" id="KW-0539">Nucleus</keyword>
<dbReference type="SMART" id="SM00430">
    <property type="entry name" value="HOLI"/>
    <property type="match status" value="1"/>
</dbReference>
<evidence type="ECO:0000259" key="13">
    <source>
        <dbReference type="PROSITE" id="PS51030"/>
    </source>
</evidence>
<dbReference type="Pfam" id="PF00104">
    <property type="entry name" value="Hormone_recep"/>
    <property type="match status" value="1"/>
</dbReference>
<dbReference type="GO" id="GO:0008270">
    <property type="term" value="F:zinc ion binding"/>
    <property type="evidence" value="ECO:0007669"/>
    <property type="project" value="UniProtKB-KW"/>
</dbReference>
<keyword evidence="4 11" id="KW-0863">Zinc-finger</keyword>
<dbReference type="SUPFAM" id="SSF48508">
    <property type="entry name" value="Nuclear receptor ligand-binding domain"/>
    <property type="match status" value="1"/>
</dbReference>
<dbReference type="CDD" id="cd06960">
    <property type="entry name" value="NR_DBD_HNF4A"/>
    <property type="match status" value="1"/>
</dbReference>
<keyword evidence="3 11" id="KW-0479">Metal-binding</keyword>
<dbReference type="Gene3D" id="1.10.565.10">
    <property type="entry name" value="Retinoid X Receptor"/>
    <property type="match status" value="1"/>
</dbReference>
<evidence type="ECO:0000313" key="15">
    <source>
        <dbReference type="EMBL" id="CAD7245435.1"/>
    </source>
</evidence>
<evidence type="ECO:0000256" key="1">
    <source>
        <dbReference type="ARBA" id="ARBA00004123"/>
    </source>
</evidence>
<evidence type="ECO:0000256" key="9">
    <source>
        <dbReference type="ARBA" id="ARBA00023170"/>
    </source>
</evidence>
<keyword evidence="7 11" id="KW-0238">DNA-binding</keyword>
<organism evidence="15">
    <name type="scientific">Darwinula stevensoni</name>
    <dbReference type="NCBI Taxonomy" id="69355"/>
    <lineage>
        <taxon>Eukaryota</taxon>
        <taxon>Metazoa</taxon>
        <taxon>Ecdysozoa</taxon>
        <taxon>Arthropoda</taxon>
        <taxon>Crustacea</taxon>
        <taxon>Oligostraca</taxon>
        <taxon>Ostracoda</taxon>
        <taxon>Podocopa</taxon>
        <taxon>Podocopida</taxon>
        <taxon>Darwinulocopina</taxon>
        <taxon>Darwinuloidea</taxon>
        <taxon>Darwinulidae</taxon>
        <taxon>Darwinula</taxon>
    </lineage>
</organism>
<dbReference type="PROSITE" id="PS51030">
    <property type="entry name" value="NUCLEAR_REC_DBD_2"/>
    <property type="match status" value="1"/>
</dbReference>
<feature type="region of interest" description="Disordered" evidence="12">
    <location>
        <begin position="1"/>
        <end position="88"/>
    </location>
</feature>
<feature type="domain" description="Nuclear receptor" evidence="13">
    <location>
        <begin position="124"/>
        <end position="199"/>
    </location>
</feature>
<dbReference type="PRINTS" id="PR00545">
    <property type="entry name" value="RETINOIDXR"/>
</dbReference>
<dbReference type="FunFam" id="3.30.50.10:FF:000012">
    <property type="entry name" value="Hepatocyte nuclear factor 4, alpha"/>
    <property type="match status" value="1"/>
</dbReference>
<sequence length="538" mass="59479">MEEGKRARTRTPTYLNSLRPPPSTSSSSSSSAPSPLAPTASTPAAVAPAVSPVHLHPPPPPPPAHQSMCLPPSDPNFPSPSSSGHESETLLELDLAGIHPTEAGRLQEVSGPLSRRVPADDSHPPLCAVCCDKATGKHYGAASCDGCKGFFRRSVRRNQAYACRFQRNCPVDKDRRNQCRFCRLNKCLRVGMKREAVQIERDRISSRRANYEEARIIEGLSVQTLLQAEVMSRQTGPPYLDYNIHEKRVANIDDVCDSMKQQLHILVEWAKYIPAFAKLSIDDQVALLRAHAGEHLLLGLARRSMHLKDVLLLGNNSIIRRHSSDIGVSRVGARIMDELVGPLQEVAIDDTEFACLKAIVFFDQYAKGVRERERIKNLRDQVILNLEDYIMERQYEHRGRFGKLMLTLLSLQSITNQMVEQIQNAKLYGVAKLDPLLKEMLPIGGGGGEGERNPTGLLQAGLGLDGGHAPLLQETFSPSECHSPSSMVLNGTKPDSSPYVHARMTAGFHSDFSQTLTHFSYLNDGFKQESLESPHSYN</sequence>
<feature type="compositionally biased region" description="Pro residues" evidence="12">
    <location>
        <begin position="55"/>
        <end position="64"/>
    </location>
</feature>
<dbReference type="PANTHER" id="PTHR24083">
    <property type="entry name" value="NUCLEAR HORMONE RECEPTOR"/>
    <property type="match status" value="1"/>
</dbReference>
<dbReference type="InterPro" id="IPR035500">
    <property type="entry name" value="NHR-like_dom_sf"/>
</dbReference>
<dbReference type="InterPro" id="IPR000536">
    <property type="entry name" value="Nucl_hrmn_rcpt_lig-bd"/>
</dbReference>
<dbReference type="Proteomes" id="UP000677054">
    <property type="component" value="Unassembled WGS sequence"/>
</dbReference>
<accession>A0A7R8XFS7</accession>